<keyword evidence="2 5" id="KW-0489">Methyltransferase</keyword>
<evidence type="ECO:0000313" key="5">
    <source>
        <dbReference type="EMBL" id="ADY54673.1"/>
    </source>
</evidence>
<dbReference type="NCBIfam" id="TIGR00186">
    <property type="entry name" value="rRNA_methyl_3"/>
    <property type="match status" value="1"/>
</dbReference>
<name>F0SXC7_SYNGF</name>
<evidence type="ECO:0000259" key="4">
    <source>
        <dbReference type="SMART" id="SM00967"/>
    </source>
</evidence>
<dbReference type="GO" id="GO:0005829">
    <property type="term" value="C:cytosol"/>
    <property type="evidence" value="ECO:0007669"/>
    <property type="project" value="TreeGrafter"/>
</dbReference>
<keyword evidence="6" id="KW-1185">Reference proteome</keyword>
<dbReference type="AlphaFoldDB" id="F0SXC7"/>
<dbReference type="PANTHER" id="PTHR46429:SF1">
    <property type="entry name" value="23S RRNA (GUANOSINE-2'-O-)-METHYLTRANSFERASE RLMB"/>
    <property type="match status" value="1"/>
</dbReference>
<dbReference type="GO" id="GO:0003723">
    <property type="term" value="F:RNA binding"/>
    <property type="evidence" value="ECO:0007669"/>
    <property type="project" value="InterPro"/>
</dbReference>
<dbReference type="KEGG" id="sgy:Sgly_0306"/>
<reference evidence="6" key="2">
    <citation type="submission" date="2011-02" db="EMBL/GenBank/DDBJ databases">
        <title>The complete genome of Syntrophobotulus glycolicus DSM 8271.</title>
        <authorList>
            <person name="Lucas S."/>
            <person name="Copeland A."/>
            <person name="Lapidus A."/>
            <person name="Bruce D."/>
            <person name="Goodwin L."/>
            <person name="Pitluck S."/>
            <person name="Kyrpides N."/>
            <person name="Mavromatis K."/>
            <person name="Pagani I."/>
            <person name="Ivanova N."/>
            <person name="Mikhailova N."/>
            <person name="Chertkov O."/>
            <person name="Held B."/>
            <person name="Detter J.C."/>
            <person name="Tapia R."/>
            <person name="Han C."/>
            <person name="Land M."/>
            <person name="Hauser L."/>
            <person name="Markowitz V."/>
            <person name="Cheng J.-F."/>
            <person name="Hugenholtz P."/>
            <person name="Woyke T."/>
            <person name="Wu D."/>
            <person name="Spring S."/>
            <person name="Schroeder M."/>
            <person name="Brambilla E."/>
            <person name="Klenk H.-P."/>
            <person name="Eisen J.A."/>
        </authorList>
    </citation>
    <scope>NUCLEOTIDE SEQUENCE [LARGE SCALE GENOMIC DNA]</scope>
    <source>
        <strain evidence="6">DSM 8271 / FlGlyR</strain>
    </source>
</reference>
<accession>F0SXC7</accession>
<dbReference type="InterPro" id="IPR004441">
    <property type="entry name" value="rRNA_MeTrfase_TrmH"/>
</dbReference>
<dbReference type="OrthoDB" id="9794400at2"/>
<dbReference type="GO" id="GO:0008173">
    <property type="term" value="F:RNA methyltransferase activity"/>
    <property type="evidence" value="ECO:0007669"/>
    <property type="project" value="InterPro"/>
</dbReference>
<dbReference type="InterPro" id="IPR001537">
    <property type="entry name" value="SpoU_MeTrfase"/>
</dbReference>
<dbReference type="eggNOG" id="COG0566">
    <property type="taxonomic scope" value="Bacteria"/>
</dbReference>
<dbReference type="CDD" id="cd18103">
    <property type="entry name" value="SpoU-like_RlmB"/>
    <property type="match status" value="1"/>
</dbReference>
<dbReference type="InterPro" id="IPR029026">
    <property type="entry name" value="tRNA_m1G_MTases_N"/>
</dbReference>
<evidence type="ECO:0000256" key="3">
    <source>
        <dbReference type="ARBA" id="ARBA00022679"/>
    </source>
</evidence>
<sequence length="257" mass="27713">MDKKDSLVFGRNAVIELLKSGHPVNKVLINSENRSNRNADILSLMKERGVPYQFVERAVLDKFSGGDKHQNIVAFTAAREYVETEDILNIARQKGEDPFILVLDELEDPHNLGALLRTADAAGVHGIIIPTRRSVGLTPAVAKTSAGAIEYVPVARVGNLVQALKQLKKAGCWVTGAEAGGRDVFSADLSGPRVLVVGGEDKGLGRLIKETCDEIVSLPMLGKMSSLNASAAGSILMYEVRRQRISGHNDNSRQSSS</sequence>
<organism evidence="5 6">
    <name type="scientific">Syntrophobotulus glycolicus (strain DSM 8271 / FlGlyR)</name>
    <dbReference type="NCBI Taxonomy" id="645991"/>
    <lineage>
        <taxon>Bacteria</taxon>
        <taxon>Bacillati</taxon>
        <taxon>Bacillota</taxon>
        <taxon>Clostridia</taxon>
        <taxon>Eubacteriales</taxon>
        <taxon>Desulfitobacteriaceae</taxon>
        <taxon>Syntrophobotulus</taxon>
    </lineage>
</organism>
<proteinExistence type="inferred from homology"/>
<dbReference type="EMBL" id="CP002547">
    <property type="protein sequence ID" value="ADY54673.1"/>
    <property type="molecule type" value="Genomic_DNA"/>
</dbReference>
<dbReference type="SMART" id="SM00967">
    <property type="entry name" value="SpoU_sub_bind"/>
    <property type="match status" value="1"/>
</dbReference>
<dbReference type="SUPFAM" id="SSF75217">
    <property type="entry name" value="alpha/beta knot"/>
    <property type="match status" value="1"/>
</dbReference>
<dbReference type="Pfam" id="PF00588">
    <property type="entry name" value="SpoU_methylase"/>
    <property type="match status" value="1"/>
</dbReference>
<dbReference type="GO" id="GO:0032259">
    <property type="term" value="P:methylation"/>
    <property type="evidence" value="ECO:0007669"/>
    <property type="project" value="UniProtKB-KW"/>
</dbReference>
<dbReference type="Pfam" id="PF08032">
    <property type="entry name" value="SpoU_sub_bind"/>
    <property type="match status" value="1"/>
</dbReference>
<dbReference type="InterPro" id="IPR013123">
    <property type="entry name" value="SpoU_subst-bd"/>
</dbReference>
<dbReference type="RefSeq" id="WP_013623544.1">
    <property type="nucleotide sequence ID" value="NC_015172.1"/>
</dbReference>
<evidence type="ECO:0000256" key="2">
    <source>
        <dbReference type="ARBA" id="ARBA00022603"/>
    </source>
</evidence>
<dbReference type="SUPFAM" id="SSF55315">
    <property type="entry name" value="L30e-like"/>
    <property type="match status" value="1"/>
</dbReference>
<dbReference type="PANTHER" id="PTHR46429">
    <property type="entry name" value="23S RRNA (GUANOSINE-2'-O-)-METHYLTRANSFERASE RLMB"/>
    <property type="match status" value="1"/>
</dbReference>
<dbReference type="Proteomes" id="UP000007488">
    <property type="component" value="Chromosome"/>
</dbReference>
<gene>
    <name evidence="5" type="ordered locus">Sgly_0306</name>
</gene>
<dbReference type="InterPro" id="IPR029028">
    <property type="entry name" value="Alpha/beta_knot_MTases"/>
</dbReference>
<dbReference type="STRING" id="645991.Sgly_0306"/>
<keyword evidence="3" id="KW-0808">Transferase</keyword>
<dbReference type="InterPro" id="IPR029064">
    <property type="entry name" value="Ribosomal_eL30-like_sf"/>
</dbReference>
<dbReference type="GO" id="GO:0006396">
    <property type="term" value="P:RNA processing"/>
    <property type="evidence" value="ECO:0007669"/>
    <property type="project" value="InterPro"/>
</dbReference>
<evidence type="ECO:0000256" key="1">
    <source>
        <dbReference type="ARBA" id="ARBA00007228"/>
    </source>
</evidence>
<dbReference type="Gene3D" id="3.40.1280.10">
    <property type="match status" value="1"/>
</dbReference>
<comment type="similarity">
    <text evidence="1">Belongs to the class IV-like SAM-binding methyltransferase superfamily. RNA methyltransferase TrmH family.</text>
</comment>
<evidence type="ECO:0000313" key="6">
    <source>
        <dbReference type="Proteomes" id="UP000007488"/>
    </source>
</evidence>
<dbReference type="Gene3D" id="3.30.1330.30">
    <property type="match status" value="1"/>
</dbReference>
<protein>
    <submittedName>
        <fullName evidence="5">RNA methyltransferase, TrmH family, group 3</fullName>
    </submittedName>
</protein>
<dbReference type="FunFam" id="3.40.1280.10:FF:000008">
    <property type="entry name" value="Group 3 RNA methyltransferase TrmH"/>
    <property type="match status" value="1"/>
</dbReference>
<reference evidence="5 6" key="1">
    <citation type="journal article" date="2011" name="Stand. Genomic Sci.">
        <title>Complete genome sequence of Syntrophobotulus glycolicus type strain (FlGlyR).</title>
        <authorList>
            <person name="Han C."/>
            <person name="Mwirichia R."/>
            <person name="Chertkov O."/>
            <person name="Held B."/>
            <person name="Lapidus A."/>
            <person name="Nolan M."/>
            <person name="Lucas S."/>
            <person name="Hammon N."/>
            <person name="Deshpande S."/>
            <person name="Cheng J.F."/>
            <person name="Tapia R."/>
            <person name="Goodwin L."/>
            <person name="Pitluck S."/>
            <person name="Huntemann M."/>
            <person name="Liolios K."/>
            <person name="Ivanova N."/>
            <person name="Pagani I."/>
            <person name="Mavromatis K."/>
            <person name="Ovchinikova G."/>
            <person name="Pati A."/>
            <person name="Chen A."/>
            <person name="Palaniappan K."/>
            <person name="Land M."/>
            <person name="Hauser L."/>
            <person name="Brambilla E.M."/>
            <person name="Rohde M."/>
            <person name="Spring S."/>
            <person name="Sikorski J."/>
            <person name="Goker M."/>
            <person name="Woyke T."/>
            <person name="Bristow J."/>
            <person name="Eisen J.A."/>
            <person name="Markowitz V."/>
            <person name="Hugenholtz P."/>
            <person name="Kyrpides N.C."/>
            <person name="Klenk H.P."/>
            <person name="Detter J.C."/>
        </authorList>
    </citation>
    <scope>NUCLEOTIDE SEQUENCE [LARGE SCALE GENOMIC DNA]</scope>
    <source>
        <strain evidence="6">DSM 8271 / FlGlyR</strain>
    </source>
</reference>
<dbReference type="HOGENOM" id="CLU_021322_0_1_9"/>
<feature type="domain" description="RNA 2-O ribose methyltransferase substrate binding" evidence="4">
    <location>
        <begin position="7"/>
        <end position="82"/>
    </location>
</feature>